<keyword evidence="10" id="KW-0863">Zinc-finger</keyword>
<dbReference type="SUPFAM" id="SSF56672">
    <property type="entry name" value="DNA/RNA polymerases"/>
    <property type="match status" value="1"/>
</dbReference>
<comment type="caution">
    <text evidence="15">The sequence shown here is derived from an EMBL/GenBank/DDBJ whole genome shotgun (WGS) entry which is preliminary data.</text>
</comment>
<feature type="non-terminal residue" evidence="15">
    <location>
        <position position="557"/>
    </location>
</feature>
<dbReference type="InterPro" id="IPR002156">
    <property type="entry name" value="RNaseH_domain"/>
</dbReference>
<keyword evidence="5" id="KW-0479">Metal-binding</keyword>
<dbReference type="InterPro" id="IPR012337">
    <property type="entry name" value="RNaseH-like_sf"/>
</dbReference>
<dbReference type="InterPro" id="IPR003308">
    <property type="entry name" value="Integrase_Zn-bd_dom_N"/>
</dbReference>
<dbReference type="InterPro" id="IPR001584">
    <property type="entry name" value="Integrase_cat-core"/>
</dbReference>
<dbReference type="SUPFAM" id="SSF53098">
    <property type="entry name" value="Ribonuclease H-like"/>
    <property type="match status" value="2"/>
</dbReference>
<evidence type="ECO:0000256" key="10">
    <source>
        <dbReference type="PROSITE-ProRule" id="PRU00450"/>
    </source>
</evidence>
<dbReference type="InterPro" id="IPR000477">
    <property type="entry name" value="RT_dom"/>
</dbReference>
<sequence>AEPFKRYHWTSLPQGMKNSPVLCQTFVVQILSPVRRLFPEAIILHYMDDVLVCASNSTYLKATLDKTIKAIKAAGLQIAEEKIQLSAPWRYLGFLITGRTVTPQTLTINEDPRTLRDLQQLCGTITWICPLLGLKTEELSPLLCLLRGDGDLASPCELTPAAREALGWVAAALKSRQAHRVVRTLPVNFAVLGKCPHLHGLLFQWDNRASDPLVILEWLFLPHQPSRTIATPAELIATLIMKARHHLRTLAGCDPVCIYLPVTLDQLDSLLQTNENLLIALDSFPGQISVHYPKHKLFKDVLHLAPRMFKSKTPIPGALTVFTDGSGRSHKSVITWKDPDSQKWESDVQLVEGSPQIAELAAVMRAFKKFQQPLNVVTDSAYVAGVAERAEGALLKEPLLSTHDFLFFLLISLQQPYHIMHVRAHTDLPGEITEGNRRADLLAMSTQISATASITLPDILRQARLSHAFYHQNAPGLVRQFKISIAQARAIVSTCPSCQSFALPSLITGTNPRGLGALEIWQTDVTHFEPFGRMKYIHVSIDMFSGAVFASVHAGEK</sequence>
<dbReference type="PANTHER" id="PTHR41694">
    <property type="entry name" value="ENDOGENOUS RETROVIRUS GROUP K MEMBER POL PROTEIN"/>
    <property type="match status" value="1"/>
</dbReference>
<comment type="similarity">
    <text evidence="1">Belongs to the beta type-B retroviral polymerase family. HERV class-II K(HML-2) pol subfamily.</text>
</comment>
<dbReference type="PROSITE" id="PS50879">
    <property type="entry name" value="RNASE_H_1"/>
    <property type="match status" value="1"/>
</dbReference>
<name>A0A851KWE2_VIDCH</name>
<keyword evidence="4" id="KW-0540">Nuclease</keyword>
<evidence type="ECO:0000259" key="14">
    <source>
        <dbReference type="PROSITE" id="PS50994"/>
    </source>
</evidence>
<dbReference type="PANTHER" id="PTHR41694:SF3">
    <property type="entry name" value="RNA-DIRECTED DNA POLYMERASE-RELATED"/>
    <property type="match status" value="1"/>
</dbReference>
<dbReference type="GO" id="GO:0008270">
    <property type="term" value="F:zinc ion binding"/>
    <property type="evidence" value="ECO:0007669"/>
    <property type="project" value="UniProtKB-KW"/>
</dbReference>
<dbReference type="PROSITE" id="PS50994">
    <property type="entry name" value="INTEGRASE"/>
    <property type="match status" value="1"/>
</dbReference>
<dbReference type="Pfam" id="PF00078">
    <property type="entry name" value="RVT_1"/>
    <property type="match status" value="1"/>
</dbReference>
<feature type="domain" description="RNase H type-1" evidence="13">
    <location>
        <begin position="315"/>
        <end position="448"/>
    </location>
</feature>
<feature type="non-terminal residue" evidence="15">
    <location>
        <position position="1"/>
    </location>
</feature>
<feature type="domain" description="Integrase-type" evidence="11">
    <location>
        <begin position="458"/>
        <end position="499"/>
    </location>
</feature>
<evidence type="ECO:0000313" key="15">
    <source>
        <dbReference type="EMBL" id="NXB94357.1"/>
    </source>
</evidence>
<evidence type="ECO:0000313" key="16">
    <source>
        <dbReference type="Proteomes" id="UP000634236"/>
    </source>
</evidence>
<keyword evidence="9" id="KW-0238">DNA-binding</keyword>
<evidence type="ECO:0000259" key="11">
    <source>
        <dbReference type="PROSITE" id="PS50876"/>
    </source>
</evidence>
<dbReference type="GO" id="GO:0003964">
    <property type="term" value="F:RNA-directed DNA polymerase activity"/>
    <property type="evidence" value="ECO:0007669"/>
    <property type="project" value="UniProtKB-KW"/>
</dbReference>
<dbReference type="Pfam" id="PF06817">
    <property type="entry name" value="RVT_thumb"/>
    <property type="match status" value="1"/>
</dbReference>
<protein>
    <submittedName>
        <fullName evidence="15">POK8 protein</fullName>
    </submittedName>
</protein>
<dbReference type="GO" id="GO:0035613">
    <property type="term" value="F:RNA stem-loop binding"/>
    <property type="evidence" value="ECO:0007669"/>
    <property type="project" value="TreeGrafter"/>
</dbReference>
<keyword evidence="2" id="KW-0808">Transferase</keyword>
<evidence type="ECO:0000256" key="7">
    <source>
        <dbReference type="ARBA" id="ARBA00022801"/>
    </source>
</evidence>
<evidence type="ECO:0000256" key="6">
    <source>
        <dbReference type="ARBA" id="ARBA00022759"/>
    </source>
</evidence>
<feature type="domain" description="Reverse transcriptase" evidence="12">
    <location>
        <begin position="1"/>
        <end position="96"/>
    </location>
</feature>
<evidence type="ECO:0000256" key="5">
    <source>
        <dbReference type="ARBA" id="ARBA00022723"/>
    </source>
</evidence>
<dbReference type="GO" id="GO:0004523">
    <property type="term" value="F:RNA-DNA hybrid ribonuclease activity"/>
    <property type="evidence" value="ECO:0007669"/>
    <property type="project" value="InterPro"/>
</dbReference>
<dbReference type="PROSITE" id="PS50876">
    <property type="entry name" value="ZF_INTEGRASE"/>
    <property type="match status" value="1"/>
</dbReference>
<dbReference type="SUPFAM" id="SSF46919">
    <property type="entry name" value="N-terminal Zn binding domain of HIV integrase"/>
    <property type="match status" value="1"/>
</dbReference>
<dbReference type="EMBL" id="WBNB01002552">
    <property type="protein sequence ID" value="NXB94357.1"/>
    <property type="molecule type" value="Genomic_DNA"/>
</dbReference>
<dbReference type="InterPro" id="IPR010661">
    <property type="entry name" value="RVT_thumb"/>
</dbReference>
<keyword evidence="10" id="KW-0862">Zinc</keyword>
<feature type="domain" description="Integrase catalytic" evidence="14">
    <location>
        <begin position="508"/>
        <end position="557"/>
    </location>
</feature>
<gene>
    <name evidence="15" type="primary">Ervk8_0</name>
    <name evidence="15" type="ORF">VIDCHA_R10742</name>
</gene>
<dbReference type="Gene3D" id="3.30.420.10">
    <property type="entry name" value="Ribonuclease H-like superfamily/Ribonuclease H"/>
    <property type="match status" value="2"/>
</dbReference>
<accession>A0A851KWE2</accession>
<dbReference type="AlphaFoldDB" id="A0A851KWE2"/>
<dbReference type="PROSITE" id="PS50878">
    <property type="entry name" value="RT_POL"/>
    <property type="match status" value="1"/>
</dbReference>
<dbReference type="Pfam" id="PF00075">
    <property type="entry name" value="RNase_H"/>
    <property type="match status" value="1"/>
</dbReference>
<dbReference type="InterPro" id="IPR043502">
    <property type="entry name" value="DNA/RNA_pol_sf"/>
</dbReference>
<keyword evidence="6" id="KW-0255">Endonuclease</keyword>
<dbReference type="Gene3D" id="3.30.70.270">
    <property type="match status" value="2"/>
</dbReference>
<evidence type="ECO:0000256" key="4">
    <source>
        <dbReference type="ARBA" id="ARBA00022722"/>
    </source>
</evidence>
<evidence type="ECO:0000256" key="1">
    <source>
        <dbReference type="ARBA" id="ARBA00010879"/>
    </source>
</evidence>
<keyword evidence="7" id="KW-0378">Hydrolase</keyword>
<keyword evidence="3" id="KW-0548">Nucleotidyltransferase</keyword>
<dbReference type="InterPro" id="IPR017856">
    <property type="entry name" value="Integrase-like_N"/>
</dbReference>
<dbReference type="Gene3D" id="1.10.10.200">
    <property type="match status" value="1"/>
</dbReference>
<evidence type="ECO:0000256" key="3">
    <source>
        <dbReference type="ARBA" id="ARBA00022695"/>
    </source>
</evidence>
<dbReference type="InterPro" id="IPR043128">
    <property type="entry name" value="Rev_trsase/Diguanyl_cyclase"/>
</dbReference>
<dbReference type="InterPro" id="IPR036397">
    <property type="entry name" value="RNaseH_sf"/>
</dbReference>
<dbReference type="Pfam" id="PF02022">
    <property type="entry name" value="Integrase_Zn"/>
    <property type="match status" value="1"/>
</dbReference>
<evidence type="ECO:0000256" key="8">
    <source>
        <dbReference type="ARBA" id="ARBA00022918"/>
    </source>
</evidence>
<dbReference type="Proteomes" id="UP000634236">
    <property type="component" value="Unassembled WGS sequence"/>
</dbReference>
<reference evidence="15" key="1">
    <citation type="submission" date="2019-09" db="EMBL/GenBank/DDBJ databases">
        <title>Bird 10,000 Genomes (B10K) Project - Family phase.</title>
        <authorList>
            <person name="Zhang G."/>
        </authorList>
    </citation>
    <scope>NUCLEOTIDE SEQUENCE</scope>
    <source>
        <strain evidence="15">OUT-0048</strain>
        <tissue evidence="15">Muscle</tissue>
    </source>
</reference>
<proteinExistence type="inferred from homology"/>
<evidence type="ECO:0000256" key="9">
    <source>
        <dbReference type="ARBA" id="ARBA00023125"/>
    </source>
</evidence>
<evidence type="ECO:0000259" key="12">
    <source>
        <dbReference type="PROSITE" id="PS50878"/>
    </source>
</evidence>
<keyword evidence="16" id="KW-1185">Reference proteome</keyword>
<dbReference type="GO" id="GO:0003677">
    <property type="term" value="F:DNA binding"/>
    <property type="evidence" value="ECO:0007669"/>
    <property type="project" value="UniProtKB-KW"/>
</dbReference>
<evidence type="ECO:0000259" key="13">
    <source>
        <dbReference type="PROSITE" id="PS50879"/>
    </source>
</evidence>
<dbReference type="GO" id="GO:0015074">
    <property type="term" value="P:DNA integration"/>
    <property type="evidence" value="ECO:0007669"/>
    <property type="project" value="InterPro"/>
</dbReference>
<organism evidence="15 16">
    <name type="scientific">Vidua chalybeata</name>
    <name type="common">Village indigobird</name>
    <dbReference type="NCBI Taxonomy" id="81927"/>
    <lineage>
        <taxon>Eukaryota</taxon>
        <taxon>Metazoa</taxon>
        <taxon>Chordata</taxon>
        <taxon>Craniata</taxon>
        <taxon>Vertebrata</taxon>
        <taxon>Euteleostomi</taxon>
        <taxon>Archelosauria</taxon>
        <taxon>Archosauria</taxon>
        <taxon>Dinosauria</taxon>
        <taxon>Saurischia</taxon>
        <taxon>Theropoda</taxon>
        <taxon>Coelurosauria</taxon>
        <taxon>Aves</taxon>
        <taxon>Neognathae</taxon>
        <taxon>Neoaves</taxon>
        <taxon>Telluraves</taxon>
        <taxon>Australaves</taxon>
        <taxon>Passeriformes</taxon>
        <taxon>Passeroidea</taxon>
        <taxon>Estrildidae</taxon>
        <taxon>Viduinae</taxon>
        <taxon>Vidua</taxon>
    </lineage>
</organism>
<evidence type="ECO:0000256" key="2">
    <source>
        <dbReference type="ARBA" id="ARBA00022679"/>
    </source>
</evidence>
<keyword evidence="8" id="KW-0695">RNA-directed DNA polymerase</keyword>